<dbReference type="SUPFAM" id="SSF53163">
    <property type="entry name" value="HybD-like"/>
    <property type="match status" value="1"/>
</dbReference>
<keyword evidence="1" id="KW-0378">Hydrolase</keyword>
<evidence type="ECO:0000313" key="1">
    <source>
        <dbReference type="EMBL" id="HIX49763.1"/>
    </source>
</evidence>
<dbReference type="GO" id="GO:0008233">
    <property type="term" value="F:peptidase activity"/>
    <property type="evidence" value="ECO:0007669"/>
    <property type="project" value="UniProtKB-KW"/>
</dbReference>
<evidence type="ECO:0000313" key="2">
    <source>
        <dbReference type="Proteomes" id="UP000886847"/>
    </source>
</evidence>
<keyword evidence="1" id="KW-0645">Protease</keyword>
<proteinExistence type="predicted"/>
<dbReference type="Proteomes" id="UP000886847">
    <property type="component" value="Unassembled WGS sequence"/>
</dbReference>
<reference evidence="1" key="2">
    <citation type="submission" date="2021-04" db="EMBL/GenBank/DDBJ databases">
        <authorList>
            <person name="Gilroy R."/>
        </authorList>
    </citation>
    <scope>NUCLEOTIDE SEQUENCE</scope>
    <source>
        <strain evidence="1">2189</strain>
    </source>
</reference>
<dbReference type="AlphaFoldDB" id="A0A9D2ATW6"/>
<organism evidence="1 2">
    <name type="scientific">Candidatus Borkfalkia faecavium</name>
    <dbReference type="NCBI Taxonomy" id="2838508"/>
    <lineage>
        <taxon>Bacteria</taxon>
        <taxon>Bacillati</taxon>
        <taxon>Bacillota</taxon>
        <taxon>Clostridia</taxon>
        <taxon>Christensenellales</taxon>
        <taxon>Christensenellaceae</taxon>
        <taxon>Candidatus Borkfalkia</taxon>
    </lineage>
</organism>
<sequence length="194" mass="20311">MEYTFHPHNSLAPLGMAQILRRNLQGRIPVIACVGSDLSIGDSLGPLVGSMIKQQCAALFVYGTLANPVTAKEVVYLREFIAETHPHSPVVAVDAAVGAKDEVGLIRIGEQGILPGSGAQKKLGRIGDVGILGIAAERSPMQAALLHLTRLGGIYRMAQLIAAGICAYVQGCAHFSAIGEAPTKRAFPTASGQM</sequence>
<dbReference type="InterPro" id="IPR023430">
    <property type="entry name" value="Pept_HybD-like_dom_sf"/>
</dbReference>
<gene>
    <name evidence="1" type="primary">yyaC</name>
    <name evidence="1" type="ORF">H9851_00565</name>
</gene>
<dbReference type="Pfam" id="PF06866">
    <property type="entry name" value="DUF1256"/>
    <property type="match status" value="1"/>
</dbReference>
<name>A0A9D2ATW6_9FIRM</name>
<protein>
    <submittedName>
        <fullName evidence="1">Spore protease YyaC</fullName>
    </submittedName>
</protein>
<accession>A0A9D2ATW6</accession>
<comment type="caution">
    <text evidence="1">The sequence shown here is derived from an EMBL/GenBank/DDBJ whole genome shotgun (WGS) entry which is preliminary data.</text>
</comment>
<dbReference type="EMBL" id="DXEW01000003">
    <property type="protein sequence ID" value="HIX49763.1"/>
    <property type="molecule type" value="Genomic_DNA"/>
</dbReference>
<dbReference type="GO" id="GO:0006508">
    <property type="term" value="P:proteolysis"/>
    <property type="evidence" value="ECO:0007669"/>
    <property type="project" value="UniProtKB-KW"/>
</dbReference>
<dbReference type="InterPro" id="IPR009665">
    <property type="entry name" value="YyaC"/>
</dbReference>
<reference evidence="1" key="1">
    <citation type="journal article" date="2021" name="PeerJ">
        <title>Extensive microbial diversity within the chicken gut microbiome revealed by metagenomics and culture.</title>
        <authorList>
            <person name="Gilroy R."/>
            <person name="Ravi A."/>
            <person name="Getino M."/>
            <person name="Pursley I."/>
            <person name="Horton D.L."/>
            <person name="Alikhan N.F."/>
            <person name="Baker D."/>
            <person name="Gharbi K."/>
            <person name="Hall N."/>
            <person name="Watson M."/>
            <person name="Adriaenssens E.M."/>
            <person name="Foster-Nyarko E."/>
            <person name="Jarju S."/>
            <person name="Secka A."/>
            <person name="Antonio M."/>
            <person name="Oren A."/>
            <person name="Chaudhuri R.R."/>
            <person name="La Ragione R."/>
            <person name="Hildebrand F."/>
            <person name="Pallen M.J."/>
        </authorList>
    </citation>
    <scope>NUCLEOTIDE SEQUENCE</scope>
    <source>
        <strain evidence="1">2189</strain>
    </source>
</reference>
<dbReference type="NCBIfam" id="TIGR02841">
    <property type="entry name" value="spore_YyaC"/>
    <property type="match status" value="1"/>
</dbReference>